<proteinExistence type="predicted"/>
<dbReference type="Proteomes" id="UP000623467">
    <property type="component" value="Unassembled WGS sequence"/>
</dbReference>
<keyword evidence="3" id="KW-1185">Reference proteome</keyword>
<accession>A0A8H6XWN5</accession>
<dbReference type="PANTHER" id="PTHR43844:SF2">
    <property type="entry name" value="SYNTHASE, VITAMIN-B12 INDEPENDENT, PUTATIVE (AFU_ORTHOLOGUE AFUA_3G12060)-RELATED"/>
    <property type="match status" value="1"/>
</dbReference>
<dbReference type="CDD" id="cd03311">
    <property type="entry name" value="CIMS_C_terminal_like"/>
    <property type="match status" value="1"/>
</dbReference>
<dbReference type="GO" id="GO:0009086">
    <property type="term" value="P:methionine biosynthetic process"/>
    <property type="evidence" value="ECO:0007669"/>
    <property type="project" value="InterPro"/>
</dbReference>
<dbReference type="Pfam" id="PF01717">
    <property type="entry name" value="Meth_synt_2"/>
    <property type="match status" value="1"/>
</dbReference>
<dbReference type="PANTHER" id="PTHR43844">
    <property type="entry name" value="METHIONINE SYNTHASE"/>
    <property type="match status" value="1"/>
</dbReference>
<evidence type="ECO:0000259" key="1">
    <source>
        <dbReference type="Pfam" id="PF01717"/>
    </source>
</evidence>
<dbReference type="Gene3D" id="3.20.20.210">
    <property type="match status" value="1"/>
</dbReference>
<sequence length="400" mass="44887">MAPPTFRADQVGSLLRPASLLAARKTQEIYKDTLSPELAAATKEAIAYAVKKQLDLSIRPITSGEYERTIFYSGFFETLEGITMTKGLPLPEGFRTNLPTSVVFKRMGMTTREANVATAKIRRTAPAYLAAWEMLKAVTPKEKWAECKMALPSITFEHIQLAHGTAWAPGVYANDREYFADLAAAYRAELKDLYDAGLRHVQIDDPNLCFFFVDKFLEGCRQDGLDPEELFDLYVWAHNEILRDCPADMRIGMHSCRGNMPIFHDLVSGSYERIAEKMFGKLNYDQFYLEYEDQEREGSFAPLRFLPKGKSVVLGVVSTKTGELEDIDMLEARVREAAEVIAAGQGRTAAEVLEDTLGVSPQCGFASISINHGEGVTEEKMWDKLVLLRDLARRLWKDAA</sequence>
<evidence type="ECO:0000313" key="3">
    <source>
        <dbReference type="Proteomes" id="UP000623467"/>
    </source>
</evidence>
<dbReference type="SUPFAM" id="SSF51726">
    <property type="entry name" value="UROD/MetE-like"/>
    <property type="match status" value="1"/>
</dbReference>
<comment type="caution">
    <text evidence="2">The sequence shown here is derived from an EMBL/GenBank/DDBJ whole genome shotgun (WGS) entry which is preliminary data.</text>
</comment>
<protein>
    <submittedName>
        <fullName evidence="2">Methionine vitamin-b12</fullName>
    </submittedName>
</protein>
<dbReference type="InterPro" id="IPR038071">
    <property type="entry name" value="UROD/MetE-like_sf"/>
</dbReference>
<feature type="domain" description="Cobalamin-independent methionine synthase MetE C-terminal/archaeal" evidence="1">
    <location>
        <begin position="176"/>
        <end position="367"/>
    </location>
</feature>
<name>A0A8H6XWN5_9AGAR</name>
<dbReference type="OrthoDB" id="7772923at2759"/>
<dbReference type="AlphaFoldDB" id="A0A8H6XWN5"/>
<dbReference type="EMBL" id="JACAZH010000015">
    <property type="protein sequence ID" value="KAF7349608.1"/>
    <property type="molecule type" value="Genomic_DNA"/>
</dbReference>
<gene>
    <name evidence="2" type="ORF">MSAN_01686500</name>
</gene>
<evidence type="ECO:0000313" key="2">
    <source>
        <dbReference type="EMBL" id="KAF7349608.1"/>
    </source>
</evidence>
<dbReference type="GO" id="GO:0003871">
    <property type="term" value="F:5-methyltetrahydropteroyltriglutamate-homocysteine S-methyltransferase activity"/>
    <property type="evidence" value="ECO:0007669"/>
    <property type="project" value="InterPro"/>
</dbReference>
<dbReference type="InterPro" id="IPR002629">
    <property type="entry name" value="Met_Synth_C/arc"/>
</dbReference>
<organism evidence="2 3">
    <name type="scientific">Mycena sanguinolenta</name>
    <dbReference type="NCBI Taxonomy" id="230812"/>
    <lineage>
        <taxon>Eukaryota</taxon>
        <taxon>Fungi</taxon>
        <taxon>Dikarya</taxon>
        <taxon>Basidiomycota</taxon>
        <taxon>Agaricomycotina</taxon>
        <taxon>Agaricomycetes</taxon>
        <taxon>Agaricomycetidae</taxon>
        <taxon>Agaricales</taxon>
        <taxon>Marasmiineae</taxon>
        <taxon>Mycenaceae</taxon>
        <taxon>Mycena</taxon>
    </lineage>
</organism>
<reference evidence="2" key="1">
    <citation type="submission" date="2020-05" db="EMBL/GenBank/DDBJ databases">
        <title>Mycena genomes resolve the evolution of fungal bioluminescence.</title>
        <authorList>
            <person name="Tsai I.J."/>
        </authorList>
    </citation>
    <scope>NUCLEOTIDE SEQUENCE</scope>
    <source>
        <strain evidence="2">160909Yilan</strain>
    </source>
</reference>
<dbReference type="GO" id="GO:0008270">
    <property type="term" value="F:zinc ion binding"/>
    <property type="evidence" value="ECO:0007669"/>
    <property type="project" value="InterPro"/>
</dbReference>